<protein>
    <submittedName>
        <fullName evidence="9">Cytochrome P450-like protein</fullName>
    </submittedName>
</protein>
<dbReference type="PRINTS" id="PR00385">
    <property type="entry name" value="P450"/>
</dbReference>
<keyword evidence="7" id="KW-0503">Monooxygenase</keyword>
<sequence length="246" mass="28385">MKTTASSNEDDDFNFLKCYLMGHEITGPRPKDSLIRDNIVHFLFASDDAYSLTLTWFFYLISKAHMVEIKIREEIKRDLSMKQVEGLQIPSNLDELNNLTCLHAAFNETLRLFPPIPFELRTCTKPDFLPNGHRVDRKTRVLIGIHAMGRMGSLWGEDCYEFKPERWISKEGKIKRESPSKFCAFLAGPRICPGKELSFLLMKAIATVIIHNYNVHVIEGQKIGPKNSAFYQMKNGLMVRVKNRWS</sequence>
<accession>A0A6A3AUR3</accession>
<evidence type="ECO:0000256" key="2">
    <source>
        <dbReference type="ARBA" id="ARBA00010617"/>
    </source>
</evidence>
<dbReference type="InterPro" id="IPR036396">
    <property type="entry name" value="Cyt_P450_sf"/>
</dbReference>
<dbReference type="GO" id="GO:0016705">
    <property type="term" value="F:oxidoreductase activity, acting on paired donors, with incorporation or reduction of molecular oxygen"/>
    <property type="evidence" value="ECO:0007669"/>
    <property type="project" value="InterPro"/>
</dbReference>
<dbReference type="GO" id="GO:0020037">
    <property type="term" value="F:heme binding"/>
    <property type="evidence" value="ECO:0007669"/>
    <property type="project" value="InterPro"/>
</dbReference>
<dbReference type="SUPFAM" id="SSF48264">
    <property type="entry name" value="Cytochrome P450"/>
    <property type="match status" value="1"/>
</dbReference>
<comment type="cofactor">
    <cofactor evidence="1 8">
        <name>heme</name>
        <dbReference type="ChEBI" id="CHEBI:30413"/>
    </cofactor>
</comment>
<dbReference type="PRINTS" id="PR00463">
    <property type="entry name" value="EP450I"/>
</dbReference>
<dbReference type="Gene3D" id="1.10.630.10">
    <property type="entry name" value="Cytochrome P450"/>
    <property type="match status" value="1"/>
</dbReference>
<keyword evidence="6 8" id="KW-0408">Iron</keyword>
<keyword evidence="4 8" id="KW-0479">Metal-binding</keyword>
<organism evidence="9 10">
    <name type="scientific">Hibiscus syriacus</name>
    <name type="common">Rose of Sharon</name>
    <dbReference type="NCBI Taxonomy" id="106335"/>
    <lineage>
        <taxon>Eukaryota</taxon>
        <taxon>Viridiplantae</taxon>
        <taxon>Streptophyta</taxon>
        <taxon>Embryophyta</taxon>
        <taxon>Tracheophyta</taxon>
        <taxon>Spermatophyta</taxon>
        <taxon>Magnoliopsida</taxon>
        <taxon>eudicotyledons</taxon>
        <taxon>Gunneridae</taxon>
        <taxon>Pentapetalae</taxon>
        <taxon>rosids</taxon>
        <taxon>malvids</taxon>
        <taxon>Malvales</taxon>
        <taxon>Malvaceae</taxon>
        <taxon>Malvoideae</taxon>
        <taxon>Hibiscus</taxon>
    </lineage>
</organism>
<dbReference type="Pfam" id="PF00067">
    <property type="entry name" value="p450"/>
    <property type="match status" value="1"/>
</dbReference>
<evidence type="ECO:0000256" key="6">
    <source>
        <dbReference type="ARBA" id="ARBA00023004"/>
    </source>
</evidence>
<evidence type="ECO:0000256" key="5">
    <source>
        <dbReference type="ARBA" id="ARBA00023002"/>
    </source>
</evidence>
<dbReference type="InterPro" id="IPR001128">
    <property type="entry name" value="Cyt_P450"/>
</dbReference>
<evidence type="ECO:0000256" key="3">
    <source>
        <dbReference type="ARBA" id="ARBA00022617"/>
    </source>
</evidence>
<proteinExistence type="inferred from homology"/>
<feature type="binding site" description="axial binding residue" evidence="8">
    <location>
        <position position="192"/>
    </location>
    <ligand>
        <name>heme</name>
        <dbReference type="ChEBI" id="CHEBI:30413"/>
    </ligand>
    <ligandPart>
        <name>Fe</name>
        <dbReference type="ChEBI" id="CHEBI:18248"/>
    </ligandPart>
</feature>
<gene>
    <name evidence="9" type="ORF">F3Y22_tig00110339pilonHSYRG00088</name>
</gene>
<dbReference type="GO" id="GO:0004497">
    <property type="term" value="F:monooxygenase activity"/>
    <property type="evidence" value="ECO:0007669"/>
    <property type="project" value="UniProtKB-KW"/>
</dbReference>
<evidence type="ECO:0000256" key="4">
    <source>
        <dbReference type="ARBA" id="ARBA00022723"/>
    </source>
</evidence>
<evidence type="ECO:0000256" key="7">
    <source>
        <dbReference type="ARBA" id="ARBA00023033"/>
    </source>
</evidence>
<dbReference type="PANTHER" id="PTHR24296">
    <property type="entry name" value="CYTOCHROME P450"/>
    <property type="match status" value="1"/>
</dbReference>
<dbReference type="EMBL" id="VEPZ02000941">
    <property type="protein sequence ID" value="KAE8708460.1"/>
    <property type="molecule type" value="Genomic_DNA"/>
</dbReference>
<keyword evidence="3 8" id="KW-0349">Heme</keyword>
<keyword evidence="5" id="KW-0560">Oxidoreductase</keyword>
<evidence type="ECO:0000256" key="1">
    <source>
        <dbReference type="ARBA" id="ARBA00001971"/>
    </source>
</evidence>
<name>A0A6A3AUR3_HIBSY</name>
<dbReference type="GO" id="GO:0005506">
    <property type="term" value="F:iron ion binding"/>
    <property type="evidence" value="ECO:0007669"/>
    <property type="project" value="InterPro"/>
</dbReference>
<reference evidence="9" key="1">
    <citation type="submission" date="2019-09" db="EMBL/GenBank/DDBJ databases">
        <title>Draft genome information of white flower Hibiscus syriacus.</title>
        <authorList>
            <person name="Kim Y.-M."/>
        </authorList>
    </citation>
    <scope>NUCLEOTIDE SEQUENCE [LARGE SCALE GENOMIC DNA]</scope>
    <source>
        <strain evidence="9">YM2019G1</strain>
    </source>
</reference>
<keyword evidence="10" id="KW-1185">Reference proteome</keyword>
<evidence type="ECO:0000256" key="8">
    <source>
        <dbReference type="PIRSR" id="PIRSR602401-1"/>
    </source>
</evidence>
<dbReference type="InterPro" id="IPR002401">
    <property type="entry name" value="Cyt_P450_E_grp-I"/>
</dbReference>
<evidence type="ECO:0000313" key="10">
    <source>
        <dbReference type="Proteomes" id="UP000436088"/>
    </source>
</evidence>
<dbReference type="Proteomes" id="UP000436088">
    <property type="component" value="Unassembled WGS sequence"/>
</dbReference>
<comment type="caution">
    <text evidence="9">The sequence shown here is derived from an EMBL/GenBank/DDBJ whole genome shotgun (WGS) entry which is preliminary data.</text>
</comment>
<evidence type="ECO:0000313" key="9">
    <source>
        <dbReference type="EMBL" id="KAE8708460.1"/>
    </source>
</evidence>
<dbReference type="AlphaFoldDB" id="A0A6A3AUR3"/>
<comment type="similarity">
    <text evidence="2">Belongs to the cytochrome P450 family.</text>
</comment>